<evidence type="ECO:0000256" key="2">
    <source>
        <dbReference type="ARBA" id="ARBA00022692"/>
    </source>
</evidence>
<dbReference type="SUPFAM" id="SSF52058">
    <property type="entry name" value="L domain-like"/>
    <property type="match status" value="1"/>
</dbReference>
<dbReference type="EMBL" id="SDMP01000002">
    <property type="protein sequence ID" value="RYR73134.1"/>
    <property type="molecule type" value="Genomic_DNA"/>
</dbReference>
<organism evidence="8 9">
    <name type="scientific">Arachis hypogaea</name>
    <name type="common">Peanut</name>
    <dbReference type="NCBI Taxonomy" id="3818"/>
    <lineage>
        <taxon>Eukaryota</taxon>
        <taxon>Viridiplantae</taxon>
        <taxon>Streptophyta</taxon>
        <taxon>Embryophyta</taxon>
        <taxon>Tracheophyta</taxon>
        <taxon>Spermatophyta</taxon>
        <taxon>Magnoliopsida</taxon>
        <taxon>eudicotyledons</taxon>
        <taxon>Gunneridae</taxon>
        <taxon>Pentapetalae</taxon>
        <taxon>rosids</taxon>
        <taxon>fabids</taxon>
        <taxon>Fabales</taxon>
        <taxon>Fabaceae</taxon>
        <taxon>Papilionoideae</taxon>
        <taxon>50 kb inversion clade</taxon>
        <taxon>dalbergioids sensu lato</taxon>
        <taxon>Dalbergieae</taxon>
        <taxon>Pterocarpus clade</taxon>
        <taxon>Arachis</taxon>
    </lineage>
</organism>
<comment type="subcellular location">
    <subcellularLocation>
        <location evidence="1">Membrane</location>
        <topology evidence="1">Single-pass type I membrane protein</topology>
    </subcellularLocation>
</comment>
<dbReference type="GO" id="GO:0016020">
    <property type="term" value="C:membrane"/>
    <property type="evidence" value="ECO:0007669"/>
    <property type="project" value="UniProtKB-SubCell"/>
</dbReference>
<keyword evidence="6" id="KW-0675">Receptor</keyword>
<dbReference type="InterPro" id="IPR046956">
    <property type="entry name" value="RLP23-like"/>
</dbReference>
<evidence type="ECO:0000256" key="7">
    <source>
        <dbReference type="ARBA" id="ARBA00023180"/>
    </source>
</evidence>
<dbReference type="Proteomes" id="UP000289738">
    <property type="component" value="Chromosome A02"/>
</dbReference>
<dbReference type="Pfam" id="PF13516">
    <property type="entry name" value="LRR_6"/>
    <property type="match status" value="1"/>
</dbReference>
<dbReference type="AlphaFoldDB" id="A0A445EC85"/>
<evidence type="ECO:0000256" key="1">
    <source>
        <dbReference type="ARBA" id="ARBA00004479"/>
    </source>
</evidence>
<reference evidence="8 9" key="1">
    <citation type="submission" date="2019-01" db="EMBL/GenBank/DDBJ databases">
        <title>Sequencing of cultivated peanut Arachis hypogaea provides insights into genome evolution and oil improvement.</title>
        <authorList>
            <person name="Chen X."/>
        </authorList>
    </citation>
    <scope>NUCLEOTIDE SEQUENCE [LARGE SCALE GENOMIC DNA]</scope>
    <source>
        <strain evidence="9">cv. Fuhuasheng</strain>
        <tissue evidence="8">Leaves</tissue>
    </source>
</reference>
<dbReference type="PANTHER" id="PTHR48063:SF112">
    <property type="entry name" value="RECEPTOR LIKE PROTEIN 30-LIKE"/>
    <property type="match status" value="1"/>
</dbReference>
<name>A0A445EC85_ARAHY</name>
<keyword evidence="4" id="KW-1133">Transmembrane helix</keyword>
<comment type="caution">
    <text evidence="8">The sequence shown here is derived from an EMBL/GenBank/DDBJ whole genome shotgun (WGS) entry which is preliminary data.</text>
</comment>
<evidence type="ECO:0000256" key="4">
    <source>
        <dbReference type="ARBA" id="ARBA00022989"/>
    </source>
</evidence>
<keyword evidence="2" id="KW-0812">Transmembrane</keyword>
<protein>
    <submittedName>
        <fullName evidence="8">Uncharacterized protein</fullName>
    </submittedName>
</protein>
<dbReference type="Pfam" id="PF00560">
    <property type="entry name" value="LRR_1"/>
    <property type="match status" value="1"/>
</dbReference>
<dbReference type="PANTHER" id="PTHR48063">
    <property type="entry name" value="LRR RECEPTOR-LIKE KINASE"/>
    <property type="match status" value="1"/>
</dbReference>
<evidence type="ECO:0000313" key="9">
    <source>
        <dbReference type="Proteomes" id="UP000289738"/>
    </source>
</evidence>
<evidence type="ECO:0000313" key="8">
    <source>
        <dbReference type="EMBL" id="RYR73134.1"/>
    </source>
</evidence>
<evidence type="ECO:0000256" key="6">
    <source>
        <dbReference type="ARBA" id="ARBA00023170"/>
    </source>
</evidence>
<gene>
    <name evidence="8" type="ORF">Ahy_A02g007464</name>
</gene>
<dbReference type="InterPro" id="IPR001611">
    <property type="entry name" value="Leu-rich_rpt"/>
</dbReference>
<keyword evidence="9" id="KW-1185">Reference proteome</keyword>
<proteinExistence type="predicted"/>
<keyword evidence="3" id="KW-0732">Signal</keyword>
<evidence type="ECO:0000256" key="5">
    <source>
        <dbReference type="ARBA" id="ARBA00023136"/>
    </source>
</evidence>
<sequence>MLDLNNPYYTCLSPLSDDQCNVKYSVNSSLQNMTSLVHLDLAGNNLTPSSSWSDNFEKLEYLDLSFCGLGQIFDSFRNITSIESLFLRFEKLKRLDLSRYEIHQIPNHLTNISSIEYLYLVGNEFDFFTSMSLSFENLKF</sequence>
<dbReference type="Gene3D" id="3.80.10.10">
    <property type="entry name" value="Ribonuclease Inhibitor"/>
    <property type="match status" value="1"/>
</dbReference>
<dbReference type="InterPro" id="IPR032675">
    <property type="entry name" value="LRR_dom_sf"/>
</dbReference>
<keyword evidence="5" id="KW-0472">Membrane</keyword>
<evidence type="ECO:0000256" key="3">
    <source>
        <dbReference type="ARBA" id="ARBA00022729"/>
    </source>
</evidence>
<keyword evidence="7" id="KW-0325">Glycoprotein</keyword>
<accession>A0A445EC85</accession>